<proteinExistence type="predicted"/>
<name>A0ABM7PAK3_9BACT</name>
<evidence type="ECO:0000313" key="2">
    <source>
        <dbReference type="Proteomes" id="UP001053296"/>
    </source>
</evidence>
<dbReference type="EMBL" id="AP024485">
    <property type="protein sequence ID" value="BCS90128.1"/>
    <property type="molecule type" value="Genomic_DNA"/>
</dbReference>
<organism evidence="1 2">
    <name type="scientific">Pseudodesulfovibrio sediminis</name>
    <dbReference type="NCBI Taxonomy" id="2810563"/>
    <lineage>
        <taxon>Bacteria</taxon>
        <taxon>Pseudomonadati</taxon>
        <taxon>Thermodesulfobacteriota</taxon>
        <taxon>Desulfovibrionia</taxon>
        <taxon>Desulfovibrionales</taxon>
        <taxon>Desulfovibrionaceae</taxon>
    </lineage>
</organism>
<evidence type="ECO:0000313" key="1">
    <source>
        <dbReference type="EMBL" id="BCS90128.1"/>
    </source>
</evidence>
<dbReference type="RefSeq" id="WP_229592067.1">
    <property type="nucleotide sequence ID" value="NZ_AP024485.1"/>
</dbReference>
<dbReference type="Proteomes" id="UP001053296">
    <property type="component" value="Chromosome"/>
</dbReference>
<accession>A0ABM7PAK3</accession>
<reference evidence="1" key="1">
    <citation type="journal article" date="2022" name="Arch. Microbiol.">
        <title>Pseudodesulfovibrio sediminis sp. nov., a mesophilic and neutrophilic sulfate-reducing bacterium isolated from sediment of a brackish lake.</title>
        <authorList>
            <person name="Takahashi A."/>
            <person name="Kojima H."/>
            <person name="Watanabe M."/>
            <person name="Fukui M."/>
        </authorList>
    </citation>
    <scope>NUCLEOTIDE SEQUENCE</scope>
    <source>
        <strain evidence="1">SF6</strain>
    </source>
</reference>
<protein>
    <submittedName>
        <fullName evidence="1">Uncharacterized protein</fullName>
    </submittedName>
</protein>
<gene>
    <name evidence="1" type="ORF">PSDVSF_33700</name>
</gene>
<keyword evidence="2" id="KW-1185">Reference proteome</keyword>
<sequence>MDETKPYLTEDGTLIIPFECADNTYKYWKQEGRDITEILTELNASPEVWARYTHKKFPDTQE</sequence>